<comment type="caution">
    <text evidence="1">The sequence shown here is derived from an EMBL/GenBank/DDBJ whole genome shotgun (WGS) entry which is preliminary data.</text>
</comment>
<sequence length="131" mass="14534">MASNQELLEKLGRSGDELEAAENDPAMQFQMQVLQAAKDAHEEGAPFLALEYRLMEALYGIYGLAIDAGELEDETLLDDGDLDEELLHRIDLIGSSRRALIRGVDEDIVESNLESALEDTADDETLASFYR</sequence>
<evidence type="ECO:0000313" key="4">
    <source>
        <dbReference type="Proteomes" id="UP001321018"/>
    </source>
</evidence>
<accession>A0AAP2YXY5</accession>
<evidence type="ECO:0000313" key="3">
    <source>
        <dbReference type="Proteomes" id="UP001320972"/>
    </source>
</evidence>
<proteinExistence type="predicted"/>
<name>A0AAP2YXY5_9EURY</name>
<dbReference type="RefSeq" id="WP_338003200.1">
    <property type="nucleotide sequence ID" value="NZ_JAOPKA010000004.1"/>
</dbReference>
<protein>
    <submittedName>
        <fullName evidence="1">Uncharacterized protein</fullName>
    </submittedName>
</protein>
<keyword evidence="3" id="KW-1185">Reference proteome</keyword>
<evidence type="ECO:0000313" key="2">
    <source>
        <dbReference type="EMBL" id="MCU4975860.1"/>
    </source>
</evidence>
<reference evidence="1 3" key="1">
    <citation type="submission" date="2022-09" db="EMBL/GenBank/DDBJ databases">
        <title>Enrichment on poylsaccharides allowed isolation of novel metabolic and taxonomic groups of Haloarchaea.</title>
        <authorList>
            <person name="Sorokin D.Y."/>
            <person name="Elcheninov A.G."/>
            <person name="Khizhniak T.V."/>
            <person name="Kolganova T.V."/>
            <person name="Kublanov I.V."/>
        </authorList>
    </citation>
    <scope>NUCLEOTIDE SEQUENCE</scope>
    <source>
        <strain evidence="2 3">AArc-m2/3/4</strain>
        <strain evidence="1">AArc-xg1-1</strain>
    </source>
</reference>
<dbReference type="AlphaFoldDB" id="A0AAP2YXY5"/>
<dbReference type="Proteomes" id="UP001321018">
    <property type="component" value="Unassembled WGS sequence"/>
</dbReference>
<dbReference type="EMBL" id="JAOPKB010000027">
    <property type="protein sequence ID" value="MCU4975860.1"/>
    <property type="molecule type" value="Genomic_DNA"/>
</dbReference>
<evidence type="ECO:0000313" key="1">
    <source>
        <dbReference type="EMBL" id="MCU4741360.1"/>
    </source>
</evidence>
<dbReference type="Proteomes" id="UP001320972">
    <property type="component" value="Unassembled WGS sequence"/>
</dbReference>
<organism evidence="1 4">
    <name type="scientific">Natronoglomus mannanivorans</name>
    <dbReference type="NCBI Taxonomy" id="2979990"/>
    <lineage>
        <taxon>Archaea</taxon>
        <taxon>Methanobacteriati</taxon>
        <taxon>Methanobacteriota</taxon>
        <taxon>Stenosarchaea group</taxon>
        <taxon>Halobacteria</taxon>
        <taxon>Halobacteriales</taxon>
        <taxon>Natrialbaceae</taxon>
        <taxon>Natronoglomus</taxon>
    </lineage>
</organism>
<dbReference type="EMBL" id="JAOPKA010000004">
    <property type="protein sequence ID" value="MCU4741360.1"/>
    <property type="molecule type" value="Genomic_DNA"/>
</dbReference>
<gene>
    <name evidence="2" type="ORF">OB955_24575</name>
    <name evidence="1" type="ORF">OB960_08090</name>
</gene>